<organism evidence="2 3">
    <name type="scientific">Lepraria neglecta</name>
    <dbReference type="NCBI Taxonomy" id="209136"/>
    <lineage>
        <taxon>Eukaryota</taxon>
        <taxon>Fungi</taxon>
        <taxon>Dikarya</taxon>
        <taxon>Ascomycota</taxon>
        <taxon>Pezizomycotina</taxon>
        <taxon>Lecanoromycetes</taxon>
        <taxon>OSLEUM clade</taxon>
        <taxon>Lecanoromycetidae</taxon>
        <taxon>Lecanorales</taxon>
        <taxon>Lecanorineae</taxon>
        <taxon>Stereocaulaceae</taxon>
        <taxon>Lepraria</taxon>
    </lineage>
</organism>
<feature type="compositionally biased region" description="Polar residues" evidence="1">
    <location>
        <begin position="13"/>
        <end position="24"/>
    </location>
</feature>
<feature type="compositionally biased region" description="Basic and acidic residues" evidence="1">
    <location>
        <begin position="248"/>
        <end position="266"/>
    </location>
</feature>
<feature type="region of interest" description="Disordered" evidence="1">
    <location>
        <begin position="1"/>
        <end position="50"/>
    </location>
</feature>
<name>A0AAD9ZC86_9LECA</name>
<evidence type="ECO:0000256" key="1">
    <source>
        <dbReference type="SAM" id="MobiDB-lite"/>
    </source>
</evidence>
<dbReference type="EMBL" id="JASNWA010000006">
    <property type="protein sequence ID" value="KAK3175001.1"/>
    <property type="molecule type" value="Genomic_DNA"/>
</dbReference>
<dbReference type="PANTHER" id="PTHR46411">
    <property type="entry name" value="FAMILY ATPASE, PUTATIVE-RELATED"/>
    <property type="match status" value="1"/>
</dbReference>
<dbReference type="Gene3D" id="3.40.50.300">
    <property type="entry name" value="P-loop containing nucleotide triphosphate hydrolases"/>
    <property type="match status" value="1"/>
</dbReference>
<evidence type="ECO:0000313" key="2">
    <source>
        <dbReference type="EMBL" id="KAK3175001.1"/>
    </source>
</evidence>
<evidence type="ECO:0008006" key="4">
    <source>
        <dbReference type="Google" id="ProtNLM"/>
    </source>
</evidence>
<feature type="compositionally biased region" description="Basic residues" evidence="1">
    <location>
        <begin position="1"/>
        <end position="10"/>
    </location>
</feature>
<sequence length="679" mass="77525">MSARSLFHRVSKTENASTTPTDTNEPQKPKVPDLDQIQDDPDQTKEKVKGEGAEYIPHPMYVTELRYHFKDVILREAKPKPRINQELPSQPHILGVLRIIQSDLQIHSDDWEMKKAMEVGVTSLPVLYILSPILMSSIRAVCTYIPEASLVHGLRLPYPFALLVHHRNQLEAYKLVTSSELSQEEIEERSKHIDCALAVIDAEHAAELEVEDARQSIQYNGRTISDTAMLPWQEIDDPAFTPTPPVSDRSKSEESRKYHSGKDRDLGPPVNRFPNFKSYDNLTIDSELNDDQLFLCSYYVFGYVFSVREWGSSSTMPCQPYQVLNAIQSFLALRGFRSSVAITPLIIRIGLQALYLARVKDRSSYYMEDPESEKLLQLVRNTNFGRYSSPLVECVAEYTKRSLLAITPGDIGTNPREIEAALAKFFRLGERWGAILLLDEADMFLESRTERDLTRNSLVSNKLAIDNRACFVANKDHKVFLRALEYYQRILFLTTNRVGSFDEAFASRIHVSIHYGDLGVDGRQTIWENLFKDLESDRRFVWSMVQDAILRQTNCCRVLIGMGAKFGMVPFRTAVSLAEFEATEMKASTTPCKHCKRTGHTPGICWEKHPEMRPKTIFIKQQHLESVTEMSSRFKEYLKRTKDAEEAKLAKIGHLRDDGFRDDQLNGVATHSTPKMTTV</sequence>
<dbReference type="AlphaFoldDB" id="A0AAD9ZC86"/>
<gene>
    <name evidence="2" type="ORF">OEA41_002247</name>
</gene>
<dbReference type="InterPro" id="IPR027417">
    <property type="entry name" value="P-loop_NTPase"/>
</dbReference>
<dbReference type="Proteomes" id="UP001276659">
    <property type="component" value="Unassembled WGS sequence"/>
</dbReference>
<evidence type="ECO:0000313" key="3">
    <source>
        <dbReference type="Proteomes" id="UP001276659"/>
    </source>
</evidence>
<comment type="caution">
    <text evidence="2">The sequence shown here is derived from an EMBL/GenBank/DDBJ whole genome shotgun (WGS) entry which is preliminary data.</text>
</comment>
<keyword evidence="3" id="KW-1185">Reference proteome</keyword>
<reference evidence="2" key="1">
    <citation type="submission" date="2022-11" db="EMBL/GenBank/DDBJ databases">
        <title>Chromosomal genome sequence assembly and mating type (MAT) locus characterization of the leprose asexual lichenized fungus Lepraria neglecta (Nyl.) Erichsen.</title>
        <authorList>
            <person name="Allen J.L."/>
            <person name="Pfeffer B."/>
        </authorList>
    </citation>
    <scope>NUCLEOTIDE SEQUENCE</scope>
    <source>
        <strain evidence="2">Allen 5258</strain>
    </source>
</reference>
<dbReference type="SUPFAM" id="SSF52540">
    <property type="entry name" value="P-loop containing nucleoside triphosphate hydrolases"/>
    <property type="match status" value="1"/>
</dbReference>
<dbReference type="PANTHER" id="PTHR46411:SF4">
    <property type="entry name" value="AAA+ ATPASE DOMAIN-CONTAINING PROTEIN"/>
    <property type="match status" value="1"/>
</dbReference>
<feature type="region of interest" description="Disordered" evidence="1">
    <location>
        <begin position="239"/>
        <end position="270"/>
    </location>
</feature>
<accession>A0AAD9ZC86</accession>
<proteinExistence type="predicted"/>
<protein>
    <recommendedName>
        <fullName evidence="4">ATPase AAA-type core domain-containing protein</fullName>
    </recommendedName>
</protein>